<keyword evidence="1" id="KW-1133">Transmembrane helix</keyword>
<evidence type="ECO:0000313" key="3">
    <source>
        <dbReference type="Proteomes" id="UP000215002"/>
    </source>
</evidence>
<feature type="transmembrane region" description="Helical" evidence="1">
    <location>
        <begin position="36"/>
        <end position="53"/>
    </location>
</feature>
<keyword evidence="1" id="KW-0812">Transmembrane</keyword>
<reference evidence="2 3" key="1">
    <citation type="submission" date="2017-08" db="EMBL/GenBank/DDBJ databases">
        <title>Complete genome sequence of Mucilaginibacter sp. strain BJC16-A31.</title>
        <authorList>
            <consortium name="Henan University of Science and Technology"/>
            <person name="You X."/>
        </authorList>
    </citation>
    <scope>NUCLEOTIDE SEQUENCE [LARGE SCALE GENOMIC DNA]</scope>
    <source>
        <strain evidence="2 3">BJC16-A31</strain>
    </source>
</reference>
<dbReference type="OrthoDB" id="796718at2"/>
<evidence type="ECO:0000256" key="1">
    <source>
        <dbReference type="SAM" id="Phobius"/>
    </source>
</evidence>
<keyword evidence="3" id="KW-1185">Reference proteome</keyword>
<keyword evidence="1" id="KW-0472">Membrane</keyword>
<evidence type="ECO:0000313" key="2">
    <source>
        <dbReference type="EMBL" id="ASU32318.1"/>
    </source>
</evidence>
<dbReference type="Proteomes" id="UP000215002">
    <property type="component" value="Chromosome"/>
</dbReference>
<dbReference type="AlphaFoldDB" id="A0A223NRN8"/>
<dbReference type="Pfam" id="PF13858">
    <property type="entry name" value="DUF4199"/>
    <property type="match status" value="1"/>
</dbReference>
<evidence type="ECO:0008006" key="4">
    <source>
        <dbReference type="Google" id="ProtNLM"/>
    </source>
</evidence>
<feature type="transmembrane region" description="Helical" evidence="1">
    <location>
        <begin position="105"/>
        <end position="127"/>
    </location>
</feature>
<gene>
    <name evidence="2" type="ORF">MuYL_0415</name>
</gene>
<feature type="transmembrane region" description="Helical" evidence="1">
    <location>
        <begin position="74"/>
        <end position="93"/>
    </location>
</feature>
<proteinExistence type="predicted"/>
<name>A0A223NRN8_9SPHI</name>
<organism evidence="2 3">
    <name type="scientific">Mucilaginibacter xinganensis</name>
    <dbReference type="NCBI Taxonomy" id="1234841"/>
    <lineage>
        <taxon>Bacteria</taxon>
        <taxon>Pseudomonadati</taxon>
        <taxon>Bacteroidota</taxon>
        <taxon>Sphingobacteriia</taxon>
        <taxon>Sphingobacteriales</taxon>
        <taxon>Sphingobacteriaceae</taxon>
        <taxon>Mucilaginibacter</taxon>
    </lineage>
</organism>
<sequence length="135" mass="14755">MKNAIISGLFIGILSGAWMFIMHAMGFSPQSSGLEPVEYISVIIPLVVLYFGVRSFRSNECRGHMGFLEALMQCFKILIMGGIITVAAAIIFIDEFARENTLMDFSGRIFGALLVGILFSLGVSVLLTTKPNKVD</sequence>
<accession>A0A223NRN8</accession>
<dbReference type="EMBL" id="CP022743">
    <property type="protein sequence ID" value="ASU32318.1"/>
    <property type="molecule type" value="Genomic_DNA"/>
</dbReference>
<dbReference type="InterPro" id="IPR025250">
    <property type="entry name" value="DUF4199"/>
</dbReference>
<dbReference type="KEGG" id="muc:MuYL_0415"/>
<dbReference type="RefSeq" id="WP_094568931.1">
    <property type="nucleotide sequence ID" value="NZ_CP022743.1"/>
</dbReference>
<protein>
    <recommendedName>
        <fullName evidence="4">DUF4199 domain-containing protein</fullName>
    </recommendedName>
</protein>